<proteinExistence type="predicted"/>
<keyword evidence="2" id="KW-1185">Reference proteome</keyword>
<dbReference type="SUPFAM" id="SSF51126">
    <property type="entry name" value="Pectin lyase-like"/>
    <property type="match status" value="2"/>
</dbReference>
<dbReference type="PATRIC" id="fig|47311.3.peg.687"/>
<dbReference type="InterPro" id="IPR012334">
    <property type="entry name" value="Pectin_lyas_fold"/>
</dbReference>
<dbReference type="EMBL" id="LWMW01000087">
    <property type="protein sequence ID" value="KZX16745.1"/>
    <property type="molecule type" value="Genomic_DNA"/>
</dbReference>
<organism evidence="1 2">
    <name type="scientific">Methanobrevibacter cuticularis</name>
    <dbReference type="NCBI Taxonomy" id="47311"/>
    <lineage>
        <taxon>Archaea</taxon>
        <taxon>Methanobacteriati</taxon>
        <taxon>Methanobacteriota</taxon>
        <taxon>Methanomada group</taxon>
        <taxon>Methanobacteria</taxon>
        <taxon>Methanobacteriales</taxon>
        <taxon>Methanobacteriaceae</taxon>
        <taxon>Methanobrevibacter</taxon>
    </lineage>
</organism>
<dbReference type="Gene3D" id="2.160.20.10">
    <property type="entry name" value="Single-stranded right-handed beta-helix, Pectin lyase-like"/>
    <property type="match status" value="1"/>
</dbReference>
<dbReference type="RefSeq" id="WP_067258788.1">
    <property type="nucleotide sequence ID" value="NZ_LWMW01000087.1"/>
</dbReference>
<dbReference type="InterPro" id="IPR013783">
    <property type="entry name" value="Ig-like_fold"/>
</dbReference>
<dbReference type="STRING" id="47311.MBCUT_06090"/>
<name>A0A166EK51_9EURY</name>
<evidence type="ECO:0000313" key="1">
    <source>
        <dbReference type="EMBL" id="KZX16745.1"/>
    </source>
</evidence>
<dbReference type="InterPro" id="IPR006626">
    <property type="entry name" value="PbH1"/>
</dbReference>
<evidence type="ECO:0000313" key="2">
    <source>
        <dbReference type="Proteomes" id="UP000077275"/>
    </source>
</evidence>
<gene>
    <name evidence="1" type="ORF">MBCUT_06090</name>
</gene>
<reference evidence="1 2" key="1">
    <citation type="submission" date="2016-04" db="EMBL/GenBank/DDBJ databases">
        <title>Genome sequence of Methanobrevibacter cuticularis DSM 11139.</title>
        <authorList>
            <person name="Poehlein A."/>
            <person name="Seedorf H."/>
            <person name="Daniel R."/>
        </authorList>
    </citation>
    <scope>NUCLEOTIDE SEQUENCE [LARGE SCALE GENOMIC DNA]</scope>
    <source>
        <strain evidence="1 2">DSM 11139</strain>
    </source>
</reference>
<dbReference type="Gene3D" id="2.60.40.10">
    <property type="entry name" value="Immunoglobulins"/>
    <property type="match status" value="1"/>
</dbReference>
<dbReference type="InterPro" id="IPR011050">
    <property type="entry name" value="Pectin_lyase_fold/virulence"/>
</dbReference>
<comment type="caution">
    <text evidence="1">The sequence shown here is derived from an EMBL/GenBank/DDBJ whole genome shotgun (WGS) entry which is preliminary data.</text>
</comment>
<sequence length="1120" mass="117670">MIMKNKNTITNKFETNNYFPSGTRLKNVVLVTFLFLCFFALLSGASAANFNSSSTNQEVQDFLSDTSAGDNEVVFEEGDYNQFTGLTVSRSVNISSIGQVNIVGTTGTLFTITSPNVKIVKLNISGYTTAINSNTGNLSVIGCNMSTASSSVSLSGNSLTDVLLENNTIISSVTGTSGAVNVGATAGSVVNITIKGNNITGNSSSQGVGVRFSVSSCNNTLISENNNITIGSGRGFYLTLTNSNNTITISNNNITGVGNSAVALSAATSNNTIIINNNNITSAVSYVVTLSAATSNNNITISNNNITSTSTGANSAGVNLDVATSNNTITINNNNITATSTGASSQSVRLAATNSDNTITISNNNITAASQGSYLNVETSNNTMTINNNTITGASGYGVALFAEANSNNNITINNNNITGKSSYGISLTATNSNNNITITNNNITGTSGASGYGVALSVTTSNNNITIADNNITGKTSYGVQLSAATSNNTIIVNNNNITGASGYGVLLIAYTSNNTISFIDNIIRGTNYGMYVNCNNNPSFSGLSVVNNTLNASNSNGIGIGFVNLNPSDLSDILVSGNNIFAGTTLGTGINFDTGLNSVNNVTINYNRVLSGTGLNIPSMASGIDASLNWWGINNITGKIVGINTSNHYILNITNSSSLNDVHVGDNVSFSLLVLNDTLNNTGVGNLPDFVINGNFSGVAYNSSRNSNFTYLCPVSSLGIQTVNASLDGQYVNITFYAIKNSTNSTIVISPNPAQIGENVTVSGVLANHTGIDFVNVTVDGTLFNVTVDGSGYWELNYTTNRSGTLDIVVSFSGNDNYTSFSNGSIFNVTKANVTININLPNNATYGGNSTINGNITSNGNLINGTYNIEVVIGDVVYNVTVIDGVWSLIIPNTSAGIANVDIFFSGNSNYNDAAIAANYTVAAKNLGTKITITSTRNGNKITYKITLKDSEGNILGNQTISLAIAGKNVNVRTNSQGIAQYTYTATKAGKYYANATYNGLNTENIIYGSSSAKSNSISITKTSIKIYLIKVSAKTVKYHGKRYRVYYKTYYLKNYGILTGSKLFQKSLKGFTLSKISKTSNIKTNYNKTKKILKTTVKNLAHAKIAKIKIKFYKRIA</sequence>
<dbReference type="Proteomes" id="UP000077275">
    <property type="component" value="Unassembled WGS sequence"/>
</dbReference>
<dbReference type="InterPro" id="IPR008964">
    <property type="entry name" value="Invasin/intimin_cell_adhesion"/>
</dbReference>
<protein>
    <submittedName>
        <fullName evidence="1">Bacterial Ig-like domain protein</fullName>
    </submittedName>
</protein>
<dbReference type="AlphaFoldDB" id="A0A166EK51"/>
<dbReference type="SMART" id="SM00710">
    <property type="entry name" value="PbH1"/>
    <property type="match status" value="17"/>
</dbReference>
<accession>A0A166EK51</accession>
<dbReference type="SUPFAM" id="SSF49373">
    <property type="entry name" value="Invasin/intimin cell-adhesion fragments"/>
    <property type="match status" value="1"/>
</dbReference>